<evidence type="ECO:0000313" key="2">
    <source>
        <dbReference type="EMBL" id="RRR75159.1"/>
    </source>
</evidence>
<comment type="caution">
    <text evidence="2">The sequence shown here is derived from an EMBL/GenBank/DDBJ whole genome shotgun (WGS) entry which is preliminary data.</text>
</comment>
<protein>
    <submittedName>
        <fullName evidence="2">DUF4388 domain-containing protein</fullName>
    </submittedName>
</protein>
<dbReference type="Pfam" id="PF14332">
    <property type="entry name" value="DUF4388"/>
    <property type="match status" value="1"/>
</dbReference>
<dbReference type="Proteomes" id="UP000280307">
    <property type="component" value="Unassembled WGS sequence"/>
</dbReference>
<dbReference type="InterPro" id="IPR025497">
    <property type="entry name" value="PatA-like_N"/>
</dbReference>
<name>A0A426U5G7_9CHLR</name>
<accession>A0A426U5G7</accession>
<organism evidence="2 3">
    <name type="scientific">Candidatus Viridilinea halotolerans</name>
    <dbReference type="NCBI Taxonomy" id="2491704"/>
    <lineage>
        <taxon>Bacteria</taxon>
        <taxon>Bacillati</taxon>
        <taxon>Chloroflexota</taxon>
        <taxon>Chloroflexia</taxon>
        <taxon>Chloroflexales</taxon>
        <taxon>Chloroflexineae</taxon>
        <taxon>Oscillochloridaceae</taxon>
        <taxon>Candidatus Viridilinea</taxon>
    </lineage>
</organism>
<dbReference type="AlphaFoldDB" id="A0A426U5G7"/>
<sequence length="206" mass="22974">MSFASKLSDMPMDQALRIFQRGTRSGKLMIWRAEERGVIWMLNGQVVHAIVINITDRSLLHTSEAALRHLLTWDEGHFRYTPEAADSIYPVTISKPTCEILAMAEEPRHASEVREHAAHLTPDTVLAALPQVEGKSQKLQMSAMEWIILVRIGQERKTLQALATECSTSFEHIAAMATTLLEHGLVRPVTPRFASAARHKVQASAS</sequence>
<evidence type="ECO:0000313" key="3">
    <source>
        <dbReference type="Proteomes" id="UP000280307"/>
    </source>
</evidence>
<dbReference type="EMBL" id="RSAS01000209">
    <property type="protein sequence ID" value="RRR75159.1"/>
    <property type="molecule type" value="Genomic_DNA"/>
</dbReference>
<reference evidence="2 3" key="1">
    <citation type="submission" date="2018-12" db="EMBL/GenBank/DDBJ databases">
        <title>Genome Sequence of Candidatus Viridilinea halotolerans isolated from saline sulfide-rich spring.</title>
        <authorList>
            <person name="Grouzdev D.S."/>
            <person name="Burganskaya E.I."/>
            <person name="Krutkina M.S."/>
            <person name="Sukhacheva M.V."/>
            <person name="Gorlenko V.M."/>
        </authorList>
    </citation>
    <scope>NUCLEOTIDE SEQUENCE [LARGE SCALE GENOMIC DNA]</scope>
    <source>
        <strain evidence="2">Chok-6</strain>
    </source>
</reference>
<feature type="domain" description="PatA-like N-terminal" evidence="1">
    <location>
        <begin position="6"/>
        <end position="104"/>
    </location>
</feature>
<gene>
    <name evidence="2" type="ORF">EI684_05385</name>
</gene>
<proteinExistence type="predicted"/>
<evidence type="ECO:0000259" key="1">
    <source>
        <dbReference type="Pfam" id="PF14332"/>
    </source>
</evidence>